<dbReference type="RefSeq" id="WP_314204744.1">
    <property type="nucleotide sequence ID" value="NZ_JAVTLL010000022.1"/>
</dbReference>
<organism evidence="1 2">
    <name type="scientific">Streptomyces justiciae</name>
    <dbReference type="NCBI Taxonomy" id="2780140"/>
    <lineage>
        <taxon>Bacteria</taxon>
        <taxon>Bacillati</taxon>
        <taxon>Actinomycetota</taxon>
        <taxon>Actinomycetes</taxon>
        <taxon>Kitasatosporales</taxon>
        <taxon>Streptomycetaceae</taxon>
        <taxon>Streptomyces</taxon>
    </lineage>
</organism>
<evidence type="ECO:0000313" key="1">
    <source>
        <dbReference type="EMBL" id="MDT7844866.1"/>
    </source>
</evidence>
<dbReference type="Gene3D" id="1.20.120.450">
    <property type="entry name" value="dinb family like domain"/>
    <property type="match status" value="1"/>
</dbReference>
<dbReference type="EMBL" id="JAVTLL010000022">
    <property type="protein sequence ID" value="MDT7844866.1"/>
    <property type="molecule type" value="Genomic_DNA"/>
</dbReference>
<keyword evidence="2" id="KW-1185">Reference proteome</keyword>
<comment type="caution">
    <text evidence="1">The sequence shown here is derived from an EMBL/GenBank/DDBJ whole genome shotgun (WGS) entry which is preliminary data.</text>
</comment>
<sequence>MSSATSSSPPALQESAALLRGQLDRPERELLAPGGPWNLSQTLQHCAQTVRYSVVGYPRLKPALFRATAGALAKRLFLRRGAMRHPLGAEIDGAPPLVADRPVAEAVADFEDAVALFTAHTTDHAPHPAYGRCTHEEFERLHALHLAEHLPGLTRG</sequence>
<dbReference type="InterPro" id="IPR034660">
    <property type="entry name" value="DinB/YfiT-like"/>
</dbReference>
<accession>A0ABU3M052</accession>
<dbReference type="Pfam" id="PF07606">
    <property type="entry name" value="DUF1569"/>
    <property type="match status" value="1"/>
</dbReference>
<gene>
    <name evidence="1" type="ORF">RQC66_29530</name>
</gene>
<dbReference type="InterPro" id="IPR011463">
    <property type="entry name" value="DUF1569"/>
</dbReference>
<reference evidence="2" key="1">
    <citation type="submission" date="2023-07" db="EMBL/GenBank/DDBJ databases">
        <title>Draft genome sequence of the endophytic actinobacterium Streptomyces justiciae WPN32, a potential antibiotic producer.</title>
        <authorList>
            <person name="Yasawong M."/>
            <person name="Pana W."/>
            <person name="Ganta P."/>
            <person name="Santapan N."/>
            <person name="Songngamsuk T."/>
            <person name="Phatcharaharikarn M."/>
            <person name="Kerdtoob S."/>
            <person name="Nantapong N."/>
        </authorList>
    </citation>
    <scope>NUCLEOTIDE SEQUENCE [LARGE SCALE GENOMIC DNA]</scope>
    <source>
        <strain evidence="2">WPN32</strain>
    </source>
</reference>
<proteinExistence type="predicted"/>
<evidence type="ECO:0000313" key="2">
    <source>
        <dbReference type="Proteomes" id="UP001257948"/>
    </source>
</evidence>
<name>A0ABU3M052_9ACTN</name>
<protein>
    <submittedName>
        <fullName evidence="1">DUF1569 domain-containing protein</fullName>
    </submittedName>
</protein>
<dbReference type="Proteomes" id="UP001257948">
    <property type="component" value="Unassembled WGS sequence"/>
</dbReference>